<sequence length="105" mass="11960">MSTGEKPPDLVPRRRYESFLDASGSWTFDIREYRSDLNSIVPTDLAPDPGPQEAYRAAVFLEGFIQERRRVDDWSDSALDRFDAFDSTLEAEAVAKALRQFEGRA</sequence>
<reference evidence="1 2" key="1">
    <citation type="journal article" date="2019" name="Int. J. Syst. Evol. Microbiol.">
        <title>The Global Catalogue of Microorganisms (GCM) 10K type strain sequencing project: providing services to taxonomists for standard genome sequencing and annotation.</title>
        <authorList>
            <consortium name="The Broad Institute Genomics Platform"/>
            <consortium name="The Broad Institute Genome Sequencing Center for Infectious Disease"/>
            <person name="Wu L."/>
            <person name="Ma J."/>
        </authorList>
    </citation>
    <scope>NUCLEOTIDE SEQUENCE [LARGE SCALE GENOMIC DNA]</scope>
    <source>
        <strain evidence="1 2">CGMCC 1.10594</strain>
    </source>
</reference>
<organism evidence="1 2">
    <name type="scientific">Haloplanus ruber</name>
    <dbReference type="NCBI Taxonomy" id="869892"/>
    <lineage>
        <taxon>Archaea</taxon>
        <taxon>Methanobacteriati</taxon>
        <taxon>Methanobacteriota</taxon>
        <taxon>Stenosarchaea group</taxon>
        <taxon>Halobacteria</taxon>
        <taxon>Halobacteriales</taxon>
        <taxon>Haloferacaceae</taxon>
        <taxon>Haloplanus</taxon>
    </lineage>
</organism>
<evidence type="ECO:0000313" key="2">
    <source>
        <dbReference type="Proteomes" id="UP001597075"/>
    </source>
</evidence>
<dbReference type="EMBL" id="JBHUDL010000010">
    <property type="protein sequence ID" value="MFD1634795.1"/>
    <property type="molecule type" value="Genomic_DNA"/>
</dbReference>
<protein>
    <submittedName>
        <fullName evidence="1">Uncharacterized protein</fullName>
    </submittedName>
</protein>
<accession>A0ABD6D2M3</accession>
<dbReference type="Proteomes" id="UP001597075">
    <property type="component" value="Unassembled WGS sequence"/>
</dbReference>
<gene>
    <name evidence="1" type="ORF">ACFSBJ_13770</name>
</gene>
<comment type="caution">
    <text evidence="1">The sequence shown here is derived from an EMBL/GenBank/DDBJ whole genome shotgun (WGS) entry which is preliminary data.</text>
</comment>
<proteinExistence type="predicted"/>
<keyword evidence="2" id="KW-1185">Reference proteome</keyword>
<name>A0ABD6D2M3_9EURY</name>
<evidence type="ECO:0000313" key="1">
    <source>
        <dbReference type="EMBL" id="MFD1634795.1"/>
    </source>
</evidence>
<dbReference type="RefSeq" id="WP_256405033.1">
    <property type="nucleotide sequence ID" value="NZ_CP187151.1"/>
</dbReference>
<dbReference type="AlphaFoldDB" id="A0ABD6D2M3"/>